<evidence type="ECO:0000313" key="3">
    <source>
        <dbReference type="Proteomes" id="UP001153076"/>
    </source>
</evidence>
<proteinExistence type="predicted"/>
<comment type="caution">
    <text evidence="2">The sequence shown here is derived from an EMBL/GenBank/DDBJ whole genome shotgun (WGS) entry which is preliminary data.</text>
</comment>
<accession>A0A9Q1JQH9</accession>
<name>A0A9Q1JQH9_9CARY</name>
<reference evidence="2" key="1">
    <citation type="submission" date="2022-04" db="EMBL/GenBank/DDBJ databases">
        <title>Carnegiea gigantea Genome sequencing and assembly v2.</title>
        <authorList>
            <person name="Copetti D."/>
            <person name="Sanderson M.J."/>
            <person name="Burquez A."/>
            <person name="Wojciechowski M.F."/>
        </authorList>
    </citation>
    <scope>NUCLEOTIDE SEQUENCE</scope>
    <source>
        <strain evidence="2">SGP5-SGP5p</strain>
        <tissue evidence="2">Aerial part</tissue>
    </source>
</reference>
<organism evidence="2 3">
    <name type="scientific">Carnegiea gigantea</name>
    <dbReference type="NCBI Taxonomy" id="171969"/>
    <lineage>
        <taxon>Eukaryota</taxon>
        <taxon>Viridiplantae</taxon>
        <taxon>Streptophyta</taxon>
        <taxon>Embryophyta</taxon>
        <taxon>Tracheophyta</taxon>
        <taxon>Spermatophyta</taxon>
        <taxon>Magnoliopsida</taxon>
        <taxon>eudicotyledons</taxon>
        <taxon>Gunneridae</taxon>
        <taxon>Pentapetalae</taxon>
        <taxon>Caryophyllales</taxon>
        <taxon>Cactineae</taxon>
        <taxon>Cactaceae</taxon>
        <taxon>Cactoideae</taxon>
        <taxon>Echinocereeae</taxon>
        <taxon>Carnegiea</taxon>
    </lineage>
</organism>
<keyword evidence="3" id="KW-1185">Reference proteome</keyword>
<evidence type="ECO:0000256" key="1">
    <source>
        <dbReference type="SAM" id="MobiDB-lite"/>
    </source>
</evidence>
<evidence type="ECO:0000313" key="2">
    <source>
        <dbReference type="EMBL" id="KAJ8429206.1"/>
    </source>
</evidence>
<gene>
    <name evidence="2" type="ORF">Cgig2_012334</name>
</gene>
<dbReference type="EMBL" id="JAKOGI010000922">
    <property type="protein sequence ID" value="KAJ8429206.1"/>
    <property type="molecule type" value="Genomic_DNA"/>
</dbReference>
<dbReference type="Proteomes" id="UP001153076">
    <property type="component" value="Unassembled WGS sequence"/>
</dbReference>
<feature type="compositionally biased region" description="Basic and acidic residues" evidence="1">
    <location>
        <begin position="98"/>
        <end position="112"/>
    </location>
</feature>
<dbReference type="AlphaFoldDB" id="A0A9Q1JQH9"/>
<feature type="region of interest" description="Disordered" evidence="1">
    <location>
        <begin position="53"/>
        <end position="81"/>
    </location>
</feature>
<feature type="region of interest" description="Disordered" evidence="1">
    <location>
        <begin position="98"/>
        <end position="133"/>
    </location>
</feature>
<sequence length="222" mass="25236">MLLNEAERRRALHGRALRTLESALTDLRWSTFESWVWLYGDRIFEALFQTKAAPKEKGSEVEPKGEGSASEERPPLLTMTNRGEAIEPLNVSILQEEAVQRERRQDKERSDSKLQAPRGEVKSRRLSTSVTTSDGRRGISRLLALGRFRRTTTASVLGVAMQYACDSNTPEMVQIIFYAMVIDDAAELGLSCKLNMDYVMWAMRKLDWGPVEAWLGDNDRRP</sequence>
<feature type="compositionally biased region" description="Basic and acidic residues" evidence="1">
    <location>
        <begin position="53"/>
        <end position="74"/>
    </location>
</feature>
<protein>
    <submittedName>
        <fullName evidence="2">Uncharacterized protein</fullName>
    </submittedName>
</protein>